<dbReference type="EMBL" id="BDQG01000001">
    <property type="protein sequence ID" value="GAW65266.1"/>
    <property type="molecule type" value="Genomic_DNA"/>
</dbReference>
<keyword evidence="2" id="KW-1185">Reference proteome</keyword>
<comment type="caution">
    <text evidence="1">The sequence shown here is derived from an EMBL/GenBank/DDBJ whole genome shotgun (WGS) entry which is preliminary data.</text>
</comment>
<reference evidence="2" key="1">
    <citation type="submission" date="2017-05" db="EMBL/GenBank/DDBJ databases">
        <title>Draft genome sequence of Geobacter pelophilus, a iron(III)-reducing bacteria.</title>
        <authorList>
            <person name="Aoyagi T."/>
            <person name="Koike H."/>
            <person name="Morita T."/>
            <person name="Sato Y."/>
            <person name="Habe H."/>
            <person name="Hori T."/>
        </authorList>
    </citation>
    <scope>NUCLEOTIDE SEQUENCE [LARGE SCALE GENOMIC DNA]</scope>
    <source>
        <strain evidence="2">Drf2</strain>
    </source>
</reference>
<evidence type="ECO:0000313" key="2">
    <source>
        <dbReference type="Proteomes" id="UP000194153"/>
    </source>
</evidence>
<name>A0ABQ0MGJ8_9BACT</name>
<sequence>MHCSEKAARSNGAGAGYLCGDRGRSFRTSYGKFRGSGH</sequence>
<evidence type="ECO:0000313" key="1">
    <source>
        <dbReference type="EMBL" id="GAW65266.1"/>
    </source>
</evidence>
<dbReference type="Proteomes" id="UP000194153">
    <property type="component" value="Unassembled WGS sequence"/>
</dbReference>
<organism evidence="1 2">
    <name type="scientific">Geoanaerobacter pelophilus</name>
    <dbReference type="NCBI Taxonomy" id="60036"/>
    <lineage>
        <taxon>Bacteria</taxon>
        <taxon>Pseudomonadati</taxon>
        <taxon>Thermodesulfobacteriota</taxon>
        <taxon>Desulfuromonadia</taxon>
        <taxon>Geobacterales</taxon>
        <taxon>Geobacteraceae</taxon>
        <taxon>Geoanaerobacter</taxon>
    </lineage>
</organism>
<proteinExistence type="predicted"/>
<protein>
    <submittedName>
        <fullName evidence="1">Uncharacterized protein</fullName>
    </submittedName>
</protein>
<accession>A0ABQ0MGJ8</accession>
<gene>
    <name evidence="1" type="ORF">GPEL0_01f0059</name>
</gene>